<sequence>MYTEDLRKVGRLFAKDVIPQILREDIMARVASYQSRGYECVLVSASLDYYLAPWAEYAGFAQVLCSSLVTNAFGRVGSGFVGSNCHGAEKVVRIRSYIDSRSDYKPIIMVAYGDSQGDIPMMKLAREAWWVTRAGIEPFTSSASANTQES</sequence>
<dbReference type="InterPro" id="IPR036412">
    <property type="entry name" value="HAD-like_sf"/>
</dbReference>
<dbReference type="GO" id="GO:0005737">
    <property type="term" value="C:cytoplasm"/>
    <property type="evidence" value="ECO:0007669"/>
    <property type="project" value="TreeGrafter"/>
</dbReference>
<proteinExistence type="predicted"/>
<protein>
    <submittedName>
        <fullName evidence="1">HAD-superfamily subfamily IB hydrolase,TIGR01490</fullName>
    </submittedName>
</protein>
<reference evidence="1 2" key="2">
    <citation type="journal article" date="2014" name="PLoS ONE">
        <title>Evolution of mitochondria reconstructed from the energy metabolism of living bacteria.</title>
        <authorList>
            <person name="Degli Esposti M."/>
            <person name="Chouaia B."/>
            <person name="Comandatore F."/>
            <person name="Crotti E."/>
            <person name="Sassera D."/>
            <person name="Lievens P.M."/>
            <person name="Daffonchio D."/>
            <person name="Bandi C."/>
        </authorList>
    </citation>
    <scope>NUCLEOTIDE SEQUENCE [LARGE SCALE GENOMIC DNA]</scope>
    <source>
        <strain evidence="1 2">SF2.1</strain>
    </source>
</reference>
<dbReference type="GO" id="GO:0000287">
    <property type="term" value="F:magnesium ion binding"/>
    <property type="evidence" value="ECO:0007669"/>
    <property type="project" value="TreeGrafter"/>
</dbReference>
<dbReference type="GO" id="GO:0036424">
    <property type="term" value="F:L-phosphoserine phosphatase activity"/>
    <property type="evidence" value="ECO:0007669"/>
    <property type="project" value="TreeGrafter"/>
</dbReference>
<dbReference type="InterPro" id="IPR023214">
    <property type="entry name" value="HAD_sf"/>
</dbReference>
<dbReference type="AlphaFoldDB" id="A0A060QGI1"/>
<dbReference type="PANTHER" id="PTHR43344:SF14">
    <property type="entry name" value="HAD-IB FAMILY HYDROLASE"/>
    <property type="match status" value="1"/>
</dbReference>
<evidence type="ECO:0000313" key="1">
    <source>
        <dbReference type="EMBL" id="CDG40219.1"/>
    </source>
</evidence>
<dbReference type="Gene3D" id="3.40.50.1000">
    <property type="entry name" value="HAD superfamily/HAD-like"/>
    <property type="match status" value="1"/>
</dbReference>
<dbReference type="Pfam" id="PF12710">
    <property type="entry name" value="HAD"/>
    <property type="match status" value="1"/>
</dbReference>
<dbReference type="GO" id="GO:0006564">
    <property type="term" value="P:L-serine biosynthetic process"/>
    <property type="evidence" value="ECO:0007669"/>
    <property type="project" value="TreeGrafter"/>
</dbReference>
<dbReference type="Proteomes" id="UP000027583">
    <property type="component" value="Unassembled WGS sequence"/>
</dbReference>
<keyword evidence="1" id="KW-0378">Hydrolase</keyword>
<dbReference type="NCBIfam" id="TIGR01488">
    <property type="entry name" value="HAD-SF-IB"/>
    <property type="match status" value="1"/>
</dbReference>
<gene>
    <name evidence="1" type="ORF">ASAP_2174</name>
</gene>
<dbReference type="eggNOG" id="COG0560">
    <property type="taxonomic scope" value="Bacteria"/>
</dbReference>
<organism evidence="1 2">
    <name type="scientific">Asaia bogorensis</name>
    <dbReference type="NCBI Taxonomy" id="91915"/>
    <lineage>
        <taxon>Bacteria</taxon>
        <taxon>Pseudomonadati</taxon>
        <taxon>Pseudomonadota</taxon>
        <taxon>Alphaproteobacteria</taxon>
        <taxon>Acetobacterales</taxon>
        <taxon>Acetobacteraceae</taxon>
        <taxon>Asaia</taxon>
    </lineage>
</organism>
<dbReference type="InterPro" id="IPR050582">
    <property type="entry name" value="HAD-like_SerB"/>
</dbReference>
<comment type="caution">
    <text evidence="1">The sequence shown here is derived from an EMBL/GenBank/DDBJ whole genome shotgun (WGS) entry which is preliminary data.</text>
</comment>
<name>A0A060QGI1_9PROT</name>
<evidence type="ECO:0000313" key="2">
    <source>
        <dbReference type="Proteomes" id="UP000027583"/>
    </source>
</evidence>
<dbReference type="PANTHER" id="PTHR43344">
    <property type="entry name" value="PHOSPHOSERINE PHOSPHATASE"/>
    <property type="match status" value="1"/>
</dbReference>
<reference evidence="1 2" key="1">
    <citation type="journal article" date="2014" name="Genome Biol. Evol.">
        <title>Acetic acid bacteria genomes reveal functional traits for adaptation to life in insect guts.</title>
        <authorList>
            <person name="Chouaia B."/>
            <person name="Gaiarsa S."/>
            <person name="Crotti E."/>
            <person name="Comandatore F."/>
            <person name="Degli Esposti M."/>
            <person name="Ricci I."/>
            <person name="Alma A."/>
            <person name="Favia G."/>
            <person name="Bandi C."/>
            <person name="Daffonchio D."/>
        </authorList>
    </citation>
    <scope>NUCLEOTIDE SEQUENCE [LARGE SCALE GENOMIC DNA]</scope>
    <source>
        <strain evidence="1 2">SF2.1</strain>
    </source>
</reference>
<accession>A0A060QGI1</accession>
<dbReference type="EMBL" id="CBLX010000014">
    <property type="protein sequence ID" value="CDG40219.1"/>
    <property type="molecule type" value="Genomic_DNA"/>
</dbReference>
<dbReference type="SUPFAM" id="SSF56784">
    <property type="entry name" value="HAD-like"/>
    <property type="match status" value="1"/>
</dbReference>